<sequence>MESSVLSPARVRRAGATLALRELTVSDAGALSEILGDPHVMRRTSSGALSPDAVVELARQAEAEQGDPARVRFCMAIVQLADGYLVGTVTLELDRYSAVYSHTIILRPGLANLAAGYETTQLVLGMAFDDLGAERFWCMAAEENAIANRLFLAAGGSLDGKIRHVYFRDGRWWDANMYSVLKDEWHARANLTLREALATLRRDEQKDRIPAPAAG</sequence>
<name>A0ABP9HAP2_9ACTN</name>
<reference evidence="3" key="1">
    <citation type="journal article" date="2019" name="Int. J. Syst. Evol. Microbiol.">
        <title>The Global Catalogue of Microorganisms (GCM) 10K type strain sequencing project: providing services to taxonomists for standard genome sequencing and annotation.</title>
        <authorList>
            <consortium name="The Broad Institute Genomics Platform"/>
            <consortium name="The Broad Institute Genome Sequencing Center for Infectious Disease"/>
            <person name="Wu L."/>
            <person name="Ma J."/>
        </authorList>
    </citation>
    <scope>NUCLEOTIDE SEQUENCE [LARGE SCALE GENOMIC DNA]</scope>
    <source>
        <strain evidence="3">JCM 17986</strain>
    </source>
</reference>
<proteinExistence type="predicted"/>
<dbReference type="RefSeq" id="WP_345676201.1">
    <property type="nucleotide sequence ID" value="NZ_BAABHS010000010.1"/>
</dbReference>
<dbReference type="Pfam" id="PF13302">
    <property type="entry name" value="Acetyltransf_3"/>
    <property type="match status" value="1"/>
</dbReference>
<dbReference type="PANTHER" id="PTHR43441:SF2">
    <property type="entry name" value="FAMILY ACETYLTRANSFERASE, PUTATIVE (AFU_ORTHOLOGUE AFUA_7G00850)-RELATED"/>
    <property type="match status" value="1"/>
</dbReference>
<dbReference type="InterPro" id="IPR016181">
    <property type="entry name" value="Acyl_CoA_acyltransferase"/>
</dbReference>
<feature type="domain" description="N-acetyltransferase" evidence="1">
    <location>
        <begin position="18"/>
        <end position="155"/>
    </location>
</feature>
<protein>
    <recommendedName>
        <fullName evidence="1">N-acetyltransferase domain-containing protein</fullName>
    </recommendedName>
</protein>
<evidence type="ECO:0000259" key="1">
    <source>
        <dbReference type="Pfam" id="PF13302"/>
    </source>
</evidence>
<comment type="caution">
    <text evidence="2">The sequence shown here is derived from an EMBL/GenBank/DDBJ whole genome shotgun (WGS) entry which is preliminary data.</text>
</comment>
<dbReference type="EMBL" id="BAABHS010000010">
    <property type="protein sequence ID" value="GAA4965725.1"/>
    <property type="molecule type" value="Genomic_DNA"/>
</dbReference>
<dbReference type="InterPro" id="IPR000182">
    <property type="entry name" value="GNAT_dom"/>
</dbReference>
<organism evidence="2 3">
    <name type="scientific">Yinghuangia aomiensis</name>
    <dbReference type="NCBI Taxonomy" id="676205"/>
    <lineage>
        <taxon>Bacteria</taxon>
        <taxon>Bacillati</taxon>
        <taxon>Actinomycetota</taxon>
        <taxon>Actinomycetes</taxon>
        <taxon>Kitasatosporales</taxon>
        <taxon>Streptomycetaceae</taxon>
        <taxon>Yinghuangia</taxon>
    </lineage>
</organism>
<dbReference type="SUPFAM" id="SSF55729">
    <property type="entry name" value="Acyl-CoA N-acyltransferases (Nat)"/>
    <property type="match status" value="1"/>
</dbReference>
<keyword evidence="3" id="KW-1185">Reference proteome</keyword>
<dbReference type="PANTHER" id="PTHR43441">
    <property type="entry name" value="RIBOSOMAL-PROTEIN-SERINE ACETYLTRANSFERASE"/>
    <property type="match status" value="1"/>
</dbReference>
<accession>A0ABP9HAP2</accession>
<gene>
    <name evidence="2" type="ORF">GCM10023205_32630</name>
</gene>
<dbReference type="InterPro" id="IPR051908">
    <property type="entry name" value="Ribosomal_N-acetyltransferase"/>
</dbReference>
<evidence type="ECO:0000313" key="3">
    <source>
        <dbReference type="Proteomes" id="UP001500466"/>
    </source>
</evidence>
<dbReference type="Proteomes" id="UP001500466">
    <property type="component" value="Unassembled WGS sequence"/>
</dbReference>
<evidence type="ECO:0000313" key="2">
    <source>
        <dbReference type="EMBL" id="GAA4965725.1"/>
    </source>
</evidence>
<dbReference type="Gene3D" id="3.40.630.30">
    <property type="match status" value="1"/>
</dbReference>